<dbReference type="InterPro" id="IPR000073">
    <property type="entry name" value="AB_hydrolase_1"/>
</dbReference>
<keyword evidence="5" id="KW-0378">Hydrolase</keyword>
<evidence type="ECO:0000256" key="1">
    <source>
        <dbReference type="ARBA" id="ARBA00004496"/>
    </source>
</evidence>
<dbReference type="HOGENOM" id="CLU_020336_28_1_2"/>
<gene>
    <name evidence="5" type="ordered locus">Vdis_1643</name>
</gene>
<dbReference type="GeneID" id="9752582"/>
<dbReference type="Proteomes" id="UP000006681">
    <property type="component" value="Chromosome"/>
</dbReference>
<dbReference type="STRING" id="572478.Vdis_1643"/>
<proteinExistence type="inferred from homology"/>
<feature type="domain" description="AB hydrolase-1" evidence="4">
    <location>
        <begin position="28"/>
        <end position="115"/>
    </location>
</feature>
<dbReference type="Pfam" id="PF00561">
    <property type="entry name" value="Abhydrolase_1"/>
    <property type="match status" value="1"/>
</dbReference>
<dbReference type="GO" id="GO:0005737">
    <property type="term" value="C:cytoplasm"/>
    <property type="evidence" value="ECO:0007669"/>
    <property type="project" value="UniProtKB-SubCell"/>
</dbReference>
<reference evidence="5 6" key="1">
    <citation type="journal article" date="2010" name="Stand. Genomic Sci.">
        <title>Complete genome sequence of Vulcanisaeta distributa type strain (IC-017).</title>
        <authorList>
            <person name="Mavromatis K."/>
            <person name="Sikorski J."/>
            <person name="Pabst E."/>
            <person name="Teshima H."/>
            <person name="Lapidus A."/>
            <person name="Lucas S."/>
            <person name="Nolan M."/>
            <person name="Glavina Del Rio T."/>
            <person name="Cheng J.F."/>
            <person name="Bruce D."/>
            <person name="Goodwin L."/>
            <person name="Pitluck S."/>
            <person name="Liolios K."/>
            <person name="Ivanova N."/>
            <person name="Mikhailova N."/>
            <person name="Pati A."/>
            <person name="Chen A."/>
            <person name="Palaniappan K."/>
            <person name="Land M."/>
            <person name="Hauser L."/>
            <person name="Chang Y.J."/>
            <person name="Jeffries C.D."/>
            <person name="Rohde M."/>
            <person name="Spring S."/>
            <person name="Goker M."/>
            <person name="Wirth R."/>
            <person name="Woyke T."/>
            <person name="Bristow J."/>
            <person name="Eisen J.A."/>
            <person name="Markowitz V."/>
            <person name="Hugenholtz P."/>
            <person name="Klenk H.P."/>
            <person name="Kyrpides N.C."/>
        </authorList>
    </citation>
    <scope>NUCLEOTIDE SEQUENCE [LARGE SCALE GENOMIC DNA]</scope>
    <source>
        <strain evidence="6">DSM 14429 / JCM 11212 / NBRC 100878 / IC-017</strain>
    </source>
</reference>
<dbReference type="EMBL" id="CP002100">
    <property type="protein sequence ID" value="ADN51021.1"/>
    <property type="molecule type" value="Genomic_DNA"/>
</dbReference>
<evidence type="ECO:0000313" key="5">
    <source>
        <dbReference type="EMBL" id="ADN51021.1"/>
    </source>
</evidence>
<sequence>MSESPATQENWIGVNGRSVRYLVYGDGKPMVMVHGYNFNANDWINCCGNDFPGFKIYALDMPYGPRSRSDHFMPKDDNDYANHLHAIIKALGIENPILIGASLGGETVLRYLALNYPATAGIVIGPVRVPSIDLSRIRVPVMGIWGSNDKVSGRENMEAMRRAGFRVEVINGAGHPAYLDKPREFVRLVLDFLRSINVI</sequence>
<evidence type="ECO:0000259" key="4">
    <source>
        <dbReference type="Pfam" id="PF00561"/>
    </source>
</evidence>
<name>E1QTV4_VULDI</name>
<comment type="subcellular location">
    <subcellularLocation>
        <location evidence="1">Cytoplasm</location>
    </subcellularLocation>
</comment>
<dbReference type="OrthoDB" id="7531at2157"/>
<evidence type="ECO:0000256" key="2">
    <source>
        <dbReference type="ARBA" id="ARBA00022490"/>
    </source>
</evidence>
<keyword evidence="6" id="KW-1185">Reference proteome</keyword>
<evidence type="ECO:0000256" key="3">
    <source>
        <dbReference type="ARBA" id="ARBA00037942"/>
    </source>
</evidence>
<comment type="similarity">
    <text evidence="3">Belongs to the AB hydrolase superfamily. ABHD14 family.</text>
</comment>
<dbReference type="InterPro" id="IPR029058">
    <property type="entry name" value="AB_hydrolase_fold"/>
</dbReference>
<protein>
    <submittedName>
        <fullName evidence="5">Alpha/beta hydrolase fold protein</fullName>
    </submittedName>
</protein>
<dbReference type="eggNOG" id="arCOG01648">
    <property type="taxonomic scope" value="Archaea"/>
</dbReference>
<dbReference type="SUPFAM" id="SSF53474">
    <property type="entry name" value="alpha/beta-Hydrolases"/>
    <property type="match status" value="1"/>
</dbReference>
<organism evidence="5 6">
    <name type="scientific">Vulcanisaeta distributa (strain DSM 14429 / JCM 11212 / NBRC 100878 / IC-017)</name>
    <dbReference type="NCBI Taxonomy" id="572478"/>
    <lineage>
        <taxon>Archaea</taxon>
        <taxon>Thermoproteota</taxon>
        <taxon>Thermoprotei</taxon>
        <taxon>Thermoproteales</taxon>
        <taxon>Thermoproteaceae</taxon>
        <taxon>Vulcanisaeta</taxon>
    </lineage>
</organism>
<evidence type="ECO:0000313" key="6">
    <source>
        <dbReference type="Proteomes" id="UP000006681"/>
    </source>
</evidence>
<reference evidence="6" key="2">
    <citation type="journal article" date="2010" name="Stand. Genomic Sci.">
        <title>Complete genome sequence of Vulcanisaeta distributa type strain (IC-017T).</title>
        <authorList>
            <person name="Mavromatis K."/>
            <person name="Sikorski J."/>
            <person name="Pabst E."/>
            <person name="Teshima H."/>
            <person name="Lapidus A."/>
            <person name="Lucas S."/>
            <person name="Nolan M."/>
            <person name="Glavina Del Rio T."/>
            <person name="Cheng J."/>
            <person name="Bruce D."/>
            <person name="Goodwin L."/>
            <person name="Pitluck S."/>
            <person name="Liolios K."/>
            <person name="Ivanova N."/>
            <person name="Mikhailova N."/>
            <person name="Pati A."/>
            <person name="Chen A."/>
            <person name="Palaniappan K."/>
            <person name="Land M."/>
            <person name="Hauser L."/>
            <person name="Chang Y."/>
            <person name="Jeffries C."/>
            <person name="Rohde M."/>
            <person name="Spring S."/>
            <person name="Goker M."/>
            <person name="Wirth R."/>
            <person name="Woyke T."/>
            <person name="Bristow J."/>
            <person name="Eisen J."/>
            <person name="Markowitz V."/>
            <person name="Hugenholtz P."/>
            <person name="Klenk H."/>
            <person name="Kyrpides N."/>
        </authorList>
    </citation>
    <scope>NUCLEOTIDE SEQUENCE [LARGE SCALE GENOMIC DNA]</scope>
    <source>
        <strain evidence="6">DSM 14429 / JCM 11212 / NBRC 100878 / IC-017</strain>
    </source>
</reference>
<dbReference type="GO" id="GO:0016787">
    <property type="term" value="F:hydrolase activity"/>
    <property type="evidence" value="ECO:0007669"/>
    <property type="project" value="UniProtKB-KW"/>
</dbReference>
<dbReference type="RefSeq" id="WP_013336746.1">
    <property type="nucleotide sequence ID" value="NC_014537.1"/>
</dbReference>
<dbReference type="AlphaFoldDB" id="E1QTV4"/>
<accession>E1QTV4</accession>
<dbReference type="Gene3D" id="3.40.50.1820">
    <property type="entry name" value="alpha/beta hydrolase"/>
    <property type="match status" value="2"/>
</dbReference>
<dbReference type="PANTHER" id="PTHR46197:SF3">
    <property type="entry name" value="AB HYDROLASE-1 DOMAIN-CONTAINING PROTEIN"/>
    <property type="match status" value="1"/>
</dbReference>
<dbReference type="PANTHER" id="PTHR46197">
    <property type="entry name" value="PROTEIN ABHD14B-LIKE"/>
    <property type="match status" value="1"/>
</dbReference>
<dbReference type="KEGG" id="vdi:Vdis_1643"/>
<keyword evidence="2" id="KW-0963">Cytoplasm</keyword>